<dbReference type="EMBL" id="CM045870">
    <property type="protein sequence ID" value="KAI7953893.1"/>
    <property type="molecule type" value="Genomic_DNA"/>
</dbReference>
<sequence length="314" mass="35359">MAEIENVPNNTPTQGSARKKRSSNWLPAEEEQLAITYLRISEDPEVGNNQAATTFHKKMEAHFNKHIKCNYRDHDQIRIKWGSLNTSTLKFSAIHNALVRNPPSGFNDAKIMATALQTYAAQNKNVAFSSLPAWEILRYSPKWRPDRPDLTIPIPTGETNASDEINIGDGSISGTGTVIRSASPSSRSASSIDRAIGGKAAKKRRLESYSHAEMLTEASKFNSNSKERLTALKAANNILQQKNTITEEMIKIEEKKLALEERKFKVEEEHRQSETQMNEMKLLQENTDNINNPDTKQVLELMKKKIIGKWLPTS</sequence>
<organism evidence="1 2">
    <name type="scientific">Puccinia striiformis f. sp. tritici</name>
    <dbReference type="NCBI Taxonomy" id="168172"/>
    <lineage>
        <taxon>Eukaryota</taxon>
        <taxon>Fungi</taxon>
        <taxon>Dikarya</taxon>
        <taxon>Basidiomycota</taxon>
        <taxon>Pucciniomycotina</taxon>
        <taxon>Pucciniomycetes</taxon>
        <taxon>Pucciniales</taxon>
        <taxon>Pucciniaceae</taxon>
        <taxon>Puccinia</taxon>
    </lineage>
</organism>
<gene>
    <name evidence="1" type="ORF">MJO28_006440</name>
</gene>
<proteinExistence type="predicted"/>
<reference evidence="2" key="1">
    <citation type="journal article" date="2018" name="BMC Genomics">
        <title>Genomic insights into host adaptation between the wheat stripe rust pathogen (Puccinia striiformis f. sp. tritici) and the barley stripe rust pathogen (Puccinia striiformis f. sp. hordei).</title>
        <authorList>
            <person name="Xia C."/>
            <person name="Wang M."/>
            <person name="Yin C."/>
            <person name="Cornejo O.E."/>
            <person name="Hulbert S.H."/>
            <person name="Chen X."/>
        </authorList>
    </citation>
    <scope>NUCLEOTIDE SEQUENCE [LARGE SCALE GENOMIC DNA]</scope>
    <source>
        <strain evidence="2">93-210</strain>
    </source>
</reference>
<accession>A0ACC0EJA0</accession>
<reference evidence="2" key="2">
    <citation type="journal article" date="2018" name="Mol. Plant Microbe Interact.">
        <title>Genome sequence resources for the wheat stripe rust pathogen (Puccinia striiformis f. sp. tritici) and the barley stripe rust pathogen (Puccinia striiformis f. sp. hordei).</title>
        <authorList>
            <person name="Xia C."/>
            <person name="Wang M."/>
            <person name="Yin C."/>
            <person name="Cornejo O.E."/>
            <person name="Hulbert S.H."/>
            <person name="Chen X."/>
        </authorList>
    </citation>
    <scope>NUCLEOTIDE SEQUENCE [LARGE SCALE GENOMIC DNA]</scope>
    <source>
        <strain evidence="2">93-210</strain>
    </source>
</reference>
<comment type="caution">
    <text evidence="1">The sequence shown here is derived from an EMBL/GenBank/DDBJ whole genome shotgun (WGS) entry which is preliminary data.</text>
</comment>
<reference evidence="1 2" key="3">
    <citation type="journal article" date="2022" name="Microbiol. Spectr.">
        <title>Folding features and dynamics of 3D genome architecture in plant fungal pathogens.</title>
        <authorList>
            <person name="Xia C."/>
        </authorList>
    </citation>
    <scope>NUCLEOTIDE SEQUENCE [LARGE SCALE GENOMIC DNA]</scope>
    <source>
        <strain evidence="1 2">93-210</strain>
    </source>
</reference>
<dbReference type="Proteomes" id="UP001060170">
    <property type="component" value="Chromosome 6"/>
</dbReference>
<keyword evidence="2" id="KW-1185">Reference proteome</keyword>
<protein>
    <submittedName>
        <fullName evidence="1">Uncharacterized protein</fullName>
    </submittedName>
</protein>
<evidence type="ECO:0000313" key="1">
    <source>
        <dbReference type="EMBL" id="KAI7953893.1"/>
    </source>
</evidence>
<evidence type="ECO:0000313" key="2">
    <source>
        <dbReference type="Proteomes" id="UP001060170"/>
    </source>
</evidence>
<name>A0ACC0EJA0_9BASI</name>